<name>A0ABT4B4X6_9ACTN</name>
<dbReference type="EMBL" id="JAPNTZ010000009">
    <property type="protein sequence ID" value="MCY1141543.1"/>
    <property type="molecule type" value="Genomic_DNA"/>
</dbReference>
<accession>A0ABT4B4X6</accession>
<keyword evidence="1" id="KW-0472">Membrane</keyword>
<proteinExistence type="predicted"/>
<comment type="caution">
    <text evidence="2">The sequence shown here is derived from an EMBL/GenBank/DDBJ whole genome shotgun (WGS) entry which is preliminary data.</text>
</comment>
<protein>
    <submittedName>
        <fullName evidence="2">Uncharacterized protein</fullName>
    </submittedName>
</protein>
<evidence type="ECO:0000256" key="1">
    <source>
        <dbReference type="SAM" id="Phobius"/>
    </source>
</evidence>
<evidence type="ECO:0000313" key="3">
    <source>
        <dbReference type="Proteomes" id="UP001151002"/>
    </source>
</evidence>
<reference evidence="2" key="1">
    <citation type="submission" date="2022-11" db="EMBL/GenBank/DDBJ databases">
        <authorList>
            <person name="Somphong A."/>
            <person name="Phongsopitanun W."/>
        </authorList>
    </citation>
    <scope>NUCLEOTIDE SEQUENCE</scope>
    <source>
        <strain evidence="2">Pm04-4</strain>
    </source>
</reference>
<keyword evidence="1" id="KW-1133">Transmembrane helix</keyword>
<sequence length="78" mass="8008">MAVDSNIDLGNTAGLYSQIAGVLAALAFSALLGYLRRPLAKDASISTHRDTTAVLFTTLGALVIWAITYGQVAGGPAD</sequence>
<keyword evidence="1" id="KW-0812">Transmembrane</keyword>
<dbReference type="RefSeq" id="WP_267565936.1">
    <property type="nucleotide sequence ID" value="NZ_JAPNTZ010000009.1"/>
</dbReference>
<feature type="transmembrane region" description="Helical" evidence="1">
    <location>
        <begin position="54"/>
        <end position="72"/>
    </location>
</feature>
<gene>
    <name evidence="2" type="ORF">OWR29_26395</name>
</gene>
<evidence type="ECO:0000313" key="2">
    <source>
        <dbReference type="EMBL" id="MCY1141543.1"/>
    </source>
</evidence>
<dbReference type="Proteomes" id="UP001151002">
    <property type="component" value="Unassembled WGS sequence"/>
</dbReference>
<organism evidence="2 3">
    <name type="scientific">Paractinoplanes pyxinae</name>
    <dbReference type="NCBI Taxonomy" id="2997416"/>
    <lineage>
        <taxon>Bacteria</taxon>
        <taxon>Bacillati</taxon>
        <taxon>Actinomycetota</taxon>
        <taxon>Actinomycetes</taxon>
        <taxon>Micromonosporales</taxon>
        <taxon>Micromonosporaceae</taxon>
        <taxon>Paractinoplanes</taxon>
    </lineage>
</organism>
<keyword evidence="3" id="KW-1185">Reference proteome</keyword>
<feature type="transmembrane region" description="Helical" evidence="1">
    <location>
        <begin position="15"/>
        <end position="34"/>
    </location>
</feature>